<evidence type="ECO:0000313" key="1">
    <source>
        <dbReference type="EMBL" id="MDW9250655.1"/>
    </source>
</evidence>
<evidence type="ECO:0000313" key="2">
    <source>
        <dbReference type="Proteomes" id="UP001272137"/>
    </source>
</evidence>
<accession>A0AAW9CJI4</accession>
<gene>
    <name evidence="1" type="ORF">C7S16_5756</name>
</gene>
<protein>
    <submittedName>
        <fullName evidence="1">Uncharacterized protein</fullName>
    </submittedName>
</protein>
<dbReference type="EMBL" id="QXCT01000001">
    <property type="protein sequence ID" value="MDW9250655.1"/>
    <property type="molecule type" value="Genomic_DNA"/>
</dbReference>
<comment type="caution">
    <text evidence="1">The sequence shown here is derived from an EMBL/GenBank/DDBJ whole genome shotgun (WGS) entry which is preliminary data.</text>
</comment>
<sequence>MNRLSRTAIQTGITPASHASFRRFSDGNRQPLGCFHADVGKAIRLRFNAESI</sequence>
<name>A0AAW9CJI4_BURTH</name>
<organism evidence="1 2">
    <name type="scientific">Burkholderia thailandensis</name>
    <dbReference type="NCBI Taxonomy" id="57975"/>
    <lineage>
        <taxon>Bacteria</taxon>
        <taxon>Pseudomonadati</taxon>
        <taxon>Pseudomonadota</taxon>
        <taxon>Betaproteobacteria</taxon>
        <taxon>Burkholderiales</taxon>
        <taxon>Burkholderiaceae</taxon>
        <taxon>Burkholderia</taxon>
        <taxon>pseudomallei group</taxon>
    </lineage>
</organism>
<dbReference type="AlphaFoldDB" id="A0AAW9CJI4"/>
<dbReference type="Proteomes" id="UP001272137">
    <property type="component" value="Unassembled WGS sequence"/>
</dbReference>
<proteinExistence type="predicted"/>
<reference evidence="1" key="1">
    <citation type="submission" date="2018-08" db="EMBL/GenBank/DDBJ databases">
        <title>Identification of Burkholderia cepacia strains that express a Burkholderia pseudomallei-like capsular polysaccharide.</title>
        <authorList>
            <person name="Burtnick M.N."/>
            <person name="Vongsouvath M."/>
            <person name="Newton P."/>
            <person name="Wuthiekanun V."/>
            <person name="Limmathurotsakul D."/>
            <person name="Brett P.J."/>
            <person name="Chantratita N."/>
            <person name="Dance D.A."/>
        </authorList>
    </citation>
    <scope>NUCLEOTIDE SEQUENCE</scope>
    <source>
        <strain evidence="1">SBXCC001</strain>
    </source>
</reference>